<proteinExistence type="predicted"/>
<dbReference type="KEGG" id="psin:CAK95_26100"/>
<keyword evidence="2" id="KW-0378">Hydrolase</keyword>
<name>A0A1W6ZXZ4_9HYPH</name>
<keyword evidence="1" id="KW-1133">Transmembrane helix</keyword>
<dbReference type="OrthoDB" id="110250at2"/>
<sequence length="335" mass="37841">MDSLSQFALGSAIGIVVMRRRTAPWKAALIGGLAATLPDLDAFYNHGDPISNMTLHRANSHALFWLTIASPVVALIAAFAAREMQNFWRWWLAVWLALFTHPLLDWFTVYGTQLLRPFTDFPYAIGSMFIIDPLYTLPLLIGIIVALIWRNDTGWRWAAGGLVVSTLYLGWSVAAQAYVQGVAEAALRADGRKVERLLVTPTALNTMLWRVVAITPDGYLEGFHSVFDRDSKMTFDPFPRGEALYEAMKGNAYVDRIAWFTDGFFKMGERDGRVIVTDLRMGQEPYYTFNFMVGQRQSPTIGAIHPTHFAERHNLREGLSWVWRRALGETVPPPR</sequence>
<dbReference type="PANTHER" id="PTHR40031">
    <property type="entry name" value="HYPOTHETICAL MEMBRANE SPANNING PROTEIN"/>
    <property type="match status" value="1"/>
</dbReference>
<dbReference type="RefSeq" id="WP_086090614.1">
    <property type="nucleotide sequence ID" value="NZ_CP021112.1"/>
</dbReference>
<feature type="transmembrane region" description="Helical" evidence="1">
    <location>
        <begin position="62"/>
        <end position="81"/>
    </location>
</feature>
<feature type="transmembrane region" description="Helical" evidence="1">
    <location>
        <begin position="121"/>
        <end position="149"/>
    </location>
</feature>
<dbReference type="InterPro" id="IPR007404">
    <property type="entry name" value="YdjM-like"/>
</dbReference>
<keyword evidence="1" id="KW-0472">Membrane</keyword>
<feature type="transmembrane region" description="Helical" evidence="1">
    <location>
        <begin position="155"/>
        <end position="179"/>
    </location>
</feature>
<reference evidence="2 3" key="1">
    <citation type="submission" date="2017-05" db="EMBL/GenBank/DDBJ databases">
        <title>Full genome sequence of Pseudorhodoplanes sinuspersici.</title>
        <authorList>
            <person name="Dastgheib S.M.M."/>
            <person name="Shavandi M."/>
            <person name="Tirandaz H."/>
        </authorList>
    </citation>
    <scope>NUCLEOTIDE SEQUENCE [LARGE SCALE GENOMIC DNA]</scope>
    <source>
        <strain evidence="2 3">RIPI110</strain>
    </source>
</reference>
<dbReference type="Pfam" id="PF04307">
    <property type="entry name" value="YdjM"/>
    <property type="match status" value="1"/>
</dbReference>
<dbReference type="GO" id="GO:0016787">
    <property type="term" value="F:hydrolase activity"/>
    <property type="evidence" value="ECO:0007669"/>
    <property type="project" value="UniProtKB-KW"/>
</dbReference>
<feature type="transmembrane region" description="Helical" evidence="1">
    <location>
        <begin position="87"/>
        <end position="109"/>
    </location>
</feature>
<dbReference type="AlphaFoldDB" id="A0A1W6ZXZ4"/>
<evidence type="ECO:0000256" key="1">
    <source>
        <dbReference type="SAM" id="Phobius"/>
    </source>
</evidence>
<accession>A0A1W6ZXZ4</accession>
<evidence type="ECO:0000313" key="3">
    <source>
        <dbReference type="Proteomes" id="UP000194137"/>
    </source>
</evidence>
<protein>
    <submittedName>
        <fullName evidence="2">Hydrolase</fullName>
    </submittedName>
</protein>
<dbReference type="EMBL" id="CP021112">
    <property type="protein sequence ID" value="ARQ02183.1"/>
    <property type="molecule type" value="Genomic_DNA"/>
</dbReference>
<dbReference type="Proteomes" id="UP000194137">
    <property type="component" value="Chromosome"/>
</dbReference>
<organism evidence="2 3">
    <name type="scientific">Pseudorhodoplanes sinuspersici</name>
    <dbReference type="NCBI Taxonomy" id="1235591"/>
    <lineage>
        <taxon>Bacteria</taxon>
        <taxon>Pseudomonadati</taxon>
        <taxon>Pseudomonadota</taxon>
        <taxon>Alphaproteobacteria</taxon>
        <taxon>Hyphomicrobiales</taxon>
        <taxon>Pseudorhodoplanes</taxon>
    </lineage>
</organism>
<gene>
    <name evidence="2" type="ORF">CAK95_26100</name>
</gene>
<dbReference type="PANTHER" id="PTHR40031:SF1">
    <property type="entry name" value="MEMBRANE-BOUND METAL-DEPENDENT HYDROLASE"/>
    <property type="match status" value="1"/>
</dbReference>
<dbReference type="InterPro" id="IPR053170">
    <property type="entry name" value="Transcription_regulator"/>
</dbReference>
<keyword evidence="1" id="KW-0812">Transmembrane</keyword>
<evidence type="ECO:0000313" key="2">
    <source>
        <dbReference type="EMBL" id="ARQ02183.1"/>
    </source>
</evidence>
<dbReference type="STRING" id="1235591.CAK95_26100"/>
<keyword evidence="3" id="KW-1185">Reference proteome</keyword>